<dbReference type="InterPro" id="IPR016187">
    <property type="entry name" value="CTDL_fold"/>
</dbReference>
<dbReference type="InterPro" id="IPR042095">
    <property type="entry name" value="SUMF_sf"/>
</dbReference>
<dbReference type="EMBL" id="QETA01000002">
    <property type="protein sequence ID" value="PWF24187.1"/>
    <property type="molecule type" value="Genomic_DNA"/>
</dbReference>
<feature type="domain" description="Sulfatase-modifying factor enzyme-like" evidence="2">
    <location>
        <begin position="56"/>
        <end position="292"/>
    </location>
</feature>
<evidence type="ECO:0000256" key="1">
    <source>
        <dbReference type="SAM" id="SignalP"/>
    </source>
</evidence>
<evidence type="ECO:0000259" key="2">
    <source>
        <dbReference type="Pfam" id="PF03781"/>
    </source>
</evidence>
<dbReference type="Proteomes" id="UP000245212">
    <property type="component" value="Unassembled WGS sequence"/>
</dbReference>
<accession>A0A2V1K3Q1</accession>
<dbReference type="InterPro" id="IPR005532">
    <property type="entry name" value="SUMF_dom"/>
</dbReference>
<dbReference type="PANTHER" id="PTHR23150">
    <property type="entry name" value="SULFATASE MODIFYING FACTOR 1, 2"/>
    <property type="match status" value="1"/>
</dbReference>
<keyword evidence="4" id="KW-1185">Reference proteome</keyword>
<dbReference type="PANTHER" id="PTHR23150:SF19">
    <property type="entry name" value="FORMYLGLYCINE-GENERATING ENZYME"/>
    <property type="match status" value="1"/>
</dbReference>
<keyword evidence="1" id="KW-0732">Signal</keyword>
<dbReference type="AlphaFoldDB" id="A0A2V1K3Q1"/>
<dbReference type="GO" id="GO:0120147">
    <property type="term" value="F:formylglycine-generating oxidase activity"/>
    <property type="evidence" value="ECO:0007669"/>
    <property type="project" value="TreeGrafter"/>
</dbReference>
<dbReference type="Gene3D" id="3.90.1580.10">
    <property type="entry name" value="paralog of FGE (formylglycine-generating enzyme)"/>
    <property type="match status" value="1"/>
</dbReference>
<feature type="chain" id="PRO_5016031725" description="Sulfatase-modifying factor enzyme-like domain-containing protein" evidence="1">
    <location>
        <begin position="37"/>
        <end position="304"/>
    </location>
</feature>
<dbReference type="InterPro" id="IPR051043">
    <property type="entry name" value="Sulfatase_Mod_Factor_Kinase"/>
</dbReference>
<proteinExistence type="predicted"/>
<evidence type="ECO:0000313" key="4">
    <source>
        <dbReference type="Proteomes" id="UP000245212"/>
    </source>
</evidence>
<sequence>MTWTGCLQQCALLRRNRMPLPLFSSRVSLMLVPALAALLAACSPPVAEPPAPDLFIRVSAGTVDMIPVGEFLQNGMPTVPERQQLQIAQDIEIMRRQVSQAEYARCVQAQACRKLDKQEQQVEPRPDLPVVGVSWEDATAYADWLSRDTGQLYRLPTYEEWAWIAGNHYREDTPLSPFDPQNPARRWLEEYQQEISRSRTTDDKAPQPFGHFGANEHGIQDLGGNVWDWTDSCYTRYAVMADQSVMRLGENCGIRVLGGEHRSYMTDFIRDPVSGACSVGLPPANLGFRLVRDAVNPGHPRRNG</sequence>
<dbReference type="Pfam" id="PF03781">
    <property type="entry name" value="FGE-sulfatase"/>
    <property type="match status" value="1"/>
</dbReference>
<protein>
    <recommendedName>
        <fullName evidence="2">Sulfatase-modifying factor enzyme-like domain-containing protein</fullName>
    </recommendedName>
</protein>
<name>A0A2V1K3Q1_9BURK</name>
<comment type="caution">
    <text evidence="3">The sequence shown here is derived from an EMBL/GenBank/DDBJ whole genome shotgun (WGS) entry which is preliminary data.</text>
</comment>
<dbReference type="SUPFAM" id="SSF56436">
    <property type="entry name" value="C-type lectin-like"/>
    <property type="match status" value="1"/>
</dbReference>
<gene>
    <name evidence="3" type="ORF">DD235_07800</name>
</gene>
<organism evidence="3 4">
    <name type="scientific">Corticimicrobacter populi</name>
    <dbReference type="NCBI Taxonomy" id="2175229"/>
    <lineage>
        <taxon>Bacteria</taxon>
        <taxon>Pseudomonadati</taxon>
        <taxon>Pseudomonadota</taxon>
        <taxon>Betaproteobacteria</taxon>
        <taxon>Burkholderiales</taxon>
        <taxon>Alcaligenaceae</taxon>
        <taxon>Corticimicrobacter</taxon>
    </lineage>
</organism>
<feature type="signal peptide" evidence="1">
    <location>
        <begin position="1"/>
        <end position="36"/>
    </location>
</feature>
<reference evidence="4" key="1">
    <citation type="submission" date="2018-05" db="EMBL/GenBank/DDBJ databases">
        <authorList>
            <person name="Li Y."/>
        </authorList>
    </citation>
    <scope>NUCLEOTIDE SEQUENCE [LARGE SCALE GENOMIC DNA]</scope>
    <source>
        <strain evidence="4">3d-2-2</strain>
    </source>
</reference>
<evidence type="ECO:0000313" key="3">
    <source>
        <dbReference type="EMBL" id="PWF24187.1"/>
    </source>
</evidence>